<dbReference type="EMBL" id="JANBQB010000452">
    <property type="protein sequence ID" value="KAJ1976222.1"/>
    <property type="molecule type" value="Genomic_DNA"/>
</dbReference>
<dbReference type="AlphaFoldDB" id="A0A9W8E8H6"/>
<gene>
    <name evidence="1" type="ORF">H4R34_004057</name>
</gene>
<accession>A0A9W8E8H6</accession>
<evidence type="ECO:0000313" key="2">
    <source>
        <dbReference type="Proteomes" id="UP001151582"/>
    </source>
</evidence>
<reference evidence="1" key="1">
    <citation type="submission" date="2022-07" db="EMBL/GenBank/DDBJ databases">
        <title>Phylogenomic reconstructions and comparative analyses of Kickxellomycotina fungi.</title>
        <authorList>
            <person name="Reynolds N.K."/>
            <person name="Stajich J.E."/>
            <person name="Barry K."/>
            <person name="Grigoriev I.V."/>
            <person name="Crous P."/>
            <person name="Smith M.E."/>
        </authorList>
    </citation>
    <scope>NUCLEOTIDE SEQUENCE</scope>
    <source>
        <strain evidence="1">RSA 567</strain>
    </source>
</reference>
<sequence length="146" mass="16769">MPPKVPPTSPGSSVDNLYTSPISEVRAMSETICIGQCRPQDLIEYRRHNSKTRRYGQVIRVDAKPFKIAVFEFATGKTQTYSWRSALILYLYRPMRLASAPHQLLPRAYLSERSLGGKSGSTWCRFEMFEYLSDRLLFRPSDETVV</sequence>
<keyword evidence="2" id="KW-1185">Reference proteome</keyword>
<organism evidence="1 2">
    <name type="scientific">Dimargaris verticillata</name>
    <dbReference type="NCBI Taxonomy" id="2761393"/>
    <lineage>
        <taxon>Eukaryota</taxon>
        <taxon>Fungi</taxon>
        <taxon>Fungi incertae sedis</taxon>
        <taxon>Zoopagomycota</taxon>
        <taxon>Kickxellomycotina</taxon>
        <taxon>Dimargaritomycetes</taxon>
        <taxon>Dimargaritales</taxon>
        <taxon>Dimargaritaceae</taxon>
        <taxon>Dimargaris</taxon>
    </lineage>
</organism>
<name>A0A9W8E8H6_9FUNG</name>
<comment type="caution">
    <text evidence="1">The sequence shown here is derived from an EMBL/GenBank/DDBJ whole genome shotgun (WGS) entry which is preliminary data.</text>
</comment>
<dbReference type="Proteomes" id="UP001151582">
    <property type="component" value="Unassembled WGS sequence"/>
</dbReference>
<evidence type="ECO:0000313" key="1">
    <source>
        <dbReference type="EMBL" id="KAJ1976222.1"/>
    </source>
</evidence>
<proteinExistence type="predicted"/>
<protein>
    <submittedName>
        <fullName evidence="1">Uncharacterized protein</fullName>
    </submittedName>
</protein>